<keyword evidence="2" id="KW-1185">Reference proteome</keyword>
<name>A0A917AJV2_9BACI</name>
<organism evidence="1 2">
    <name type="scientific">Priestia taiwanensis</name>
    <dbReference type="NCBI Taxonomy" id="1347902"/>
    <lineage>
        <taxon>Bacteria</taxon>
        <taxon>Bacillati</taxon>
        <taxon>Bacillota</taxon>
        <taxon>Bacilli</taxon>
        <taxon>Bacillales</taxon>
        <taxon>Bacillaceae</taxon>
        <taxon>Priestia</taxon>
    </lineage>
</organism>
<dbReference type="Proteomes" id="UP000605259">
    <property type="component" value="Unassembled WGS sequence"/>
</dbReference>
<dbReference type="RefSeq" id="WP_188386737.1">
    <property type="nucleotide sequence ID" value="NZ_BMFK01000001.1"/>
</dbReference>
<sequence>MENKMEVLSTVKVKNGSDLYKLVDSLNRTLKDKDLVFGLALDKENQDMAVFTIYKS</sequence>
<evidence type="ECO:0000313" key="1">
    <source>
        <dbReference type="EMBL" id="GGE56532.1"/>
    </source>
</evidence>
<dbReference type="EMBL" id="BMFK01000001">
    <property type="protein sequence ID" value="GGE56532.1"/>
    <property type="molecule type" value="Genomic_DNA"/>
</dbReference>
<gene>
    <name evidence="1" type="ORF">GCM10007140_03570</name>
</gene>
<accession>A0A917AJV2</accession>
<reference evidence="1" key="1">
    <citation type="journal article" date="2014" name="Int. J. Syst. Evol. Microbiol.">
        <title>Complete genome sequence of Corynebacterium casei LMG S-19264T (=DSM 44701T), isolated from a smear-ripened cheese.</title>
        <authorList>
            <consortium name="US DOE Joint Genome Institute (JGI-PGF)"/>
            <person name="Walter F."/>
            <person name="Albersmeier A."/>
            <person name="Kalinowski J."/>
            <person name="Ruckert C."/>
        </authorList>
    </citation>
    <scope>NUCLEOTIDE SEQUENCE</scope>
    <source>
        <strain evidence="1">CGMCC 1.12698</strain>
    </source>
</reference>
<evidence type="ECO:0000313" key="2">
    <source>
        <dbReference type="Proteomes" id="UP000605259"/>
    </source>
</evidence>
<protein>
    <submittedName>
        <fullName evidence="1">DUF4264 domain-containing protein</fullName>
    </submittedName>
</protein>
<dbReference type="AlphaFoldDB" id="A0A917AJV2"/>
<dbReference type="PIRSF" id="PIRSF036698">
    <property type="entry name" value="UCP036698"/>
    <property type="match status" value="1"/>
</dbReference>
<dbReference type="Pfam" id="PF14084">
    <property type="entry name" value="DUF4264"/>
    <property type="match status" value="1"/>
</dbReference>
<dbReference type="InterPro" id="IPR012190">
    <property type="entry name" value="UCP036698"/>
</dbReference>
<proteinExistence type="predicted"/>
<reference evidence="1" key="2">
    <citation type="submission" date="2020-09" db="EMBL/GenBank/DDBJ databases">
        <authorList>
            <person name="Sun Q."/>
            <person name="Zhou Y."/>
        </authorList>
    </citation>
    <scope>NUCLEOTIDE SEQUENCE</scope>
    <source>
        <strain evidence="1">CGMCC 1.12698</strain>
    </source>
</reference>
<comment type="caution">
    <text evidence="1">The sequence shown here is derived from an EMBL/GenBank/DDBJ whole genome shotgun (WGS) entry which is preliminary data.</text>
</comment>